<dbReference type="EMBL" id="CP000250">
    <property type="protein sequence ID" value="ABD07418.1"/>
    <property type="molecule type" value="Genomic_DNA"/>
</dbReference>
<dbReference type="STRING" id="316058.RPB_2716"/>
<dbReference type="RefSeq" id="WP_011441603.1">
    <property type="nucleotide sequence ID" value="NC_007778.1"/>
</dbReference>
<evidence type="ECO:0008006" key="3">
    <source>
        <dbReference type="Google" id="ProtNLM"/>
    </source>
</evidence>
<dbReference type="InterPro" id="IPR031009">
    <property type="entry name" value="Tcm_partner"/>
</dbReference>
<sequence>MVAKPYTWKDGATLEEHSRRKHQIIRQYFARYIRVRCQLPQQSKFRFAIVDGFAGGGVYNCGASGSPLIFIEELRATSIELNLRRANEGMSPLDIECVLIFNDFDPGAIEILKQHVAPLLAGIKESEPRLHLEVHYRQQEFENVYAEIREFLQYNRVQSVLFNLDQCGNSRVAHETLTDIIASFSSPEIFYTFAIEALISFLKKTDPNALNARLNPIGVDADSVSNLGLMMNNQAWLGATERLVFEAFERCASYVSPFSIHNPNGWNYWMLHFAKSHRARQEYNDVLHDNASTLAHYGRSGLHMLAYDPQHEGGLYLFDMKGRDSAKSQLHGDIPRLVSEFGDAVSVADFYASIYTATPAHTQDIHGVMIENPDLQVVTARGGDRGAPHTIRPTDTLRLRQQRSFSFSTPPSKRR</sequence>
<accession>Q2IWJ2</accession>
<dbReference type="AlphaFoldDB" id="Q2IWJ2"/>
<dbReference type="eggNOG" id="ENOG502ZADV">
    <property type="taxonomic scope" value="Bacteria"/>
</dbReference>
<dbReference type="NCBIfam" id="TIGR04474">
    <property type="entry name" value="tcm_partner"/>
    <property type="match status" value="1"/>
</dbReference>
<reference evidence="1 2" key="1">
    <citation type="submission" date="2006-01" db="EMBL/GenBank/DDBJ databases">
        <title>Complete sequence of Rhodopseudomonas palustris HaA2.</title>
        <authorList>
            <consortium name="US DOE Joint Genome Institute"/>
            <person name="Copeland A."/>
            <person name="Lucas S."/>
            <person name="Lapidus A."/>
            <person name="Barry K."/>
            <person name="Detter J.C."/>
            <person name="Glavina T."/>
            <person name="Hammon N."/>
            <person name="Israni S."/>
            <person name="Pitluck S."/>
            <person name="Chain P."/>
            <person name="Malfatti S."/>
            <person name="Shin M."/>
            <person name="Vergez L."/>
            <person name="Schmutz J."/>
            <person name="Larimer F."/>
            <person name="Land M."/>
            <person name="Hauser L."/>
            <person name="Pelletier D.A."/>
            <person name="Kyrpides N."/>
            <person name="Anderson I."/>
            <person name="Oda Y."/>
            <person name="Harwood C.S."/>
            <person name="Richardson P."/>
        </authorList>
    </citation>
    <scope>NUCLEOTIDE SEQUENCE [LARGE SCALE GENOMIC DNA]</scope>
    <source>
        <strain evidence="1 2">HaA2</strain>
    </source>
</reference>
<name>Q2IWJ2_RHOP2</name>
<organism evidence="1 2">
    <name type="scientific">Rhodopseudomonas palustris (strain HaA2)</name>
    <dbReference type="NCBI Taxonomy" id="316058"/>
    <lineage>
        <taxon>Bacteria</taxon>
        <taxon>Pseudomonadati</taxon>
        <taxon>Pseudomonadota</taxon>
        <taxon>Alphaproteobacteria</taxon>
        <taxon>Hyphomicrobiales</taxon>
        <taxon>Nitrobacteraceae</taxon>
        <taxon>Rhodopseudomonas</taxon>
    </lineage>
</organism>
<dbReference type="OrthoDB" id="275124at2"/>
<protein>
    <recommendedName>
        <fullName evidence="3">Three-Cys-motif partner protein TcmP</fullName>
    </recommendedName>
</protein>
<dbReference type="KEGG" id="rpb:RPB_2716"/>
<proteinExistence type="predicted"/>
<dbReference type="Proteomes" id="UP000008809">
    <property type="component" value="Chromosome"/>
</dbReference>
<evidence type="ECO:0000313" key="2">
    <source>
        <dbReference type="Proteomes" id="UP000008809"/>
    </source>
</evidence>
<gene>
    <name evidence="1" type="ordered locus">RPB_2716</name>
</gene>
<evidence type="ECO:0000313" key="1">
    <source>
        <dbReference type="EMBL" id="ABD07418.1"/>
    </source>
</evidence>
<dbReference type="HOGENOM" id="CLU_053483_0_0_5"/>
<keyword evidence="2" id="KW-1185">Reference proteome</keyword>